<evidence type="ECO:0000259" key="3">
    <source>
        <dbReference type="Pfam" id="PF05368"/>
    </source>
</evidence>
<keyword evidence="6" id="KW-1185">Reference proteome</keyword>
<dbReference type="Proteomes" id="UP000011715">
    <property type="component" value="Unassembled WGS sequence"/>
</dbReference>
<dbReference type="OMA" id="TPYPENM"/>
<dbReference type="SUPFAM" id="SSF51735">
    <property type="entry name" value="NAD(P)-binding Rossmann-fold domains"/>
    <property type="match status" value="1"/>
</dbReference>
<dbReference type="InterPro" id="IPR036291">
    <property type="entry name" value="NAD(P)-bd_dom_sf"/>
</dbReference>
<reference evidence="5" key="4">
    <citation type="journal article" date="2015" name="G3 (Bethesda)">
        <title>Genome sequences of three phytopathogenic species of the Magnaporthaceae family of fungi.</title>
        <authorList>
            <person name="Okagaki L.H."/>
            <person name="Nunes C.C."/>
            <person name="Sailsbery J."/>
            <person name="Clay B."/>
            <person name="Brown D."/>
            <person name="John T."/>
            <person name="Oh Y."/>
            <person name="Young N."/>
            <person name="Fitzgerald M."/>
            <person name="Haas B.J."/>
            <person name="Zeng Q."/>
            <person name="Young S."/>
            <person name="Adiconis X."/>
            <person name="Fan L."/>
            <person name="Levin J.Z."/>
            <person name="Mitchell T.K."/>
            <person name="Okubara P.A."/>
            <person name="Farman M.L."/>
            <person name="Kohn L.M."/>
            <person name="Birren B."/>
            <person name="Ma L.-J."/>
            <person name="Dean R.A."/>
        </authorList>
    </citation>
    <scope>NUCLEOTIDE SEQUENCE</scope>
    <source>
        <strain evidence="5">ATCC 64411 / 73-15</strain>
    </source>
</reference>
<sequence length="402" mass="44879">MHTPGVADLRRNVHFQHRVRDYSPRRGGLSPRRSGGQLRYKMLPTVAHQVSWKHIEKITLTFATQHKSKTPAVTMSTPIKVFVFGGTGNTAQQIIDGMIKSPTNFDITAISRPSSVDKPENAEYRKRGVKVVGLDVDSQRQESVELLRGADVVIAPANFFEPDKAKALIDVCKEAGVKRFVPNNFGPVMPAYGVMGMREQKEAIVNHIKLQRLSYTVIDVAWWYQNFPFRIPSGRTDYIVVPPMDDARLWGDGTTPIAFSDVHSIGPHAARILADPQTINKHVHVYDQVLTLLQVVEALEELSGEKVERTFFTKEQMEETIAQSKAALAKDPDSEDASTTLTCVEYYYSMGVRGDSVPEVADYLGYLDSRKLYPDIAPITVKDFYKDVLGGNALVPYAAEKP</sequence>
<accession>A0A0C4DTY3</accession>
<dbReference type="InterPro" id="IPR008030">
    <property type="entry name" value="NmrA-like"/>
</dbReference>
<dbReference type="PANTHER" id="PTHR47706">
    <property type="entry name" value="NMRA-LIKE FAMILY PROTEIN"/>
    <property type="match status" value="1"/>
</dbReference>
<dbReference type="STRING" id="644358.A0A0C4DTY3"/>
<reference evidence="5" key="5">
    <citation type="submission" date="2015-06" db="UniProtKB">
        <authorList>
            <consortium name="EnsemblFungi"/>
        </authorList>
    </citation>
    <scope>IDENTIFICATION</scope>
    <source>
        <strain evidence="5">ATCC 64411</strain>
    </source>
</reference>
<dbReference type="InterPro" id="IPR051609">
    <property type="entry name" value="NmrA/Isoflavone_reductase-like"/>
</dbReference>
<protein>
    <submittedName>
        <fullName evidence="4">Isoflavone reductase</fullName>
    </submittedName>
</protein>
<keyword evidence="2" id="KW-0560">Oxidoreductase</keyword>
<dbReference type="Gene3D" id="3.90.25.10">
    <property type="entry name" value="UDP-galactose 4-epimerase, domain 1"/>
    <property type="match status" value="1"/>
</dbReference>
<dbReference type="PANTHER" id="PTHR47706:SF9">
    <property type="entry name" value="NMRA-LIKE DOMAIN-CONTAINING PROTEIN-RELATED"/>
    <property type="match status" value="1"/>
</dbReference>
<dbReference type="OrthoDB" id="419598at2759"/>
<name>A0A0C4DTY3_MAGP6</name>
<dbReference type="AlphaFoldDB" id="A0A0C4DTY3"/>
<dbReference type="GO" id="GO:0016491">
    <property type="term" value="F:oxidoreductase activity"/>
    <property type="evidence" value="ECO:0007669"/>
    <property type="project" value="UniProtKB-KW"/>
</dbReference>
<dbReference type="Pfam" id="PF05368">
    <property type="entry name" value="NmrA"/>
    <property type="match status" value="1"/>
</dbReference>
<evidence type="ECO:0000313" key="4">
    <source>
        <dbReference type="EMBL" id="KLU84368.1"/>
    </source>
</evidence>
<dbReference type="EnsemblFungi" id="MAPG_03412T0">
    <property type="protein sequence ID" value="MAPG_03412T0"/>
    <property type="gene ID" value="MAPG_03412"/>
</dbReference>
<reference evidence="4" key="3">
    <citation type="submission" date="2011-03" db="EMBL/GenBank/DDBJ databases">
        <title>Annotation of Magnaporthe poae ATCC 64411.</title>
        <authorList>
            <person name="Ma L.-J."/>
            <person name="Dead R."/>
            <person name="Young S.K."/>
            <person name="Zeng Q."/>
            <person name="Gargeya S."/>
            <person name="Fitzgerald M."/>
            <person name="Haas B."/>
            <person name="Abouelleil A."/>
            <person name="Alvarado L."/>
            <person name="Arachchi H.M."/>
            <person name="Berlin A."/>
            <person name="Brown A."/>
            <person name="Chapman S.B."/>
            <person name="Chen Z."/>
            <person name="Dunbar C."/>
            <person name="Freedman E."/>
            <person name="Gearin G."/>
            <person name="Gellesch M."/>
            <person name="Goldberg J."/>
            <person name="Griggs A."/>
            <person name="Gujja S."/>
            <person name="Heiman D."/>
            <person name="Howarth C."/>
            <person name="Larson L."/>
            <person name="Lui A."/>
            <person name="MacDonald P.J.P."/>
            <person name="Mehta T."/>
            <person name="Montmayeur A."/>
            <person name="Murphy C."/>
            <person name="Neiman D."/>
            <person name="Pearson M."/>
            <person name="Priest M."/>
            <person name="Roberts A."/>
            <person name="Saif S."/>
            <person name="Shea T."/>
            <person name="Shenoy N."/>
            <person name="Sisk P."/>
            <person name="Stolte C."/>
            <person name="Sykes S."/>
            <person name="Yandava C."/>
            <person name="Wortman J."/>
            <person name="Nusbaum C."/>
            <person name="Birren B."/>
        </authorList>
    </citation>
    <scope>NUCLEOTIDE SEQUENCE</scope>
    <source>
        <strain evidence="4">ATCC 64411</strain>
    </source>
</reference>
<dbReference type="eggNOG" id="ENOG502QPMY">
    <property type="taxonomic scope" value="Eukaryota"/>
</dbReference>
<evidence type="ECO:0000256" key="2">
    <source>
        <dbReference type="ARBA" id="ARBA00023002"/>
    </source>
</evidence>
<dbReference type="VEuPathDB" id="FungiDB:MAPG_03412"/>
<dbReference type="EMBL" id="GL876967">
    <property type="protein sequence ID" value="KLU84368.1"/>
    <property type="molecule type" value="Genomic_DNA"/>
</dbReference>
<proteinExistence type="predicted"/>
<dbReference type="Gene3D" id="3.40.50.720">
    <property type="entry name" value="NAD(P)-binding Rossmann-like Domain"/>
    <property type="match status" value="1"/>
</dbReference>
<evidence type="ECO:0000313" key="6">
    <source>
        <dbReference type="Proteomes" id="UP000011715"/>
    </source>
</evidence>
<reference evidence="6" key="1">
    <citation type="submission" date="2010-05" db="EMBL/GenBank/DDBJ databases">
        <title>The genome sequence of Magnaporthe poae strain ATCC 64411.</title>
        <authorList>
            <person name="Ma L.-J."/>
            <person name="Dead R."/>
            <person name="Young S."/>
            <person name="Zeng Q."/>
            <person name="Koehrsen M."/>
            <person name="Alvarado L."/>
            <person name="Berlin A."/>
            <person name="Chapman S.B."/>
            <person name="Chen Z."/>
            <person name="Freedman E."/>
            <person name="Gellesch M."/>
            <person name="Goldberg J."/>
            <person name="Griggs A."/>
            <person name="Gujja S."/>
            <person name="Heilman E.R."/>
            <person name="Heiman D."/>
            <person name="Hepburn T."/>
            <person name="Howarth C."/>
            <person name="Jen D."/>
            <person name="Larson L."/>
            <person name="Mehta T."/>
            <person name="Neiman D."/>
            <person name="Pearson M."/>
            <person name="Roberts A."/>
            <person name="Saif S."/>
            <person name="Shea T."/>
            <person name="Shenoy N."/>
            <person name="Sisk P."/>
            <person name="Stolte C."/>
            <person name="Sykes S."/>
            <person name="Walk T."/>
            <person name="White J."/>
            <person name="Yandava C."/>
            <person name="Haas B."/>
            <person name="Nusbaum C."/>
            <person name="Birren B."/>
        </authorList>
    </citation>
    <scope>NUCLEOTIDE SEQUENCE [LARGE SCALE GENOMIC DNA]</scope>
    <source>
        <strain evidence="6">ATCC 64411 / 73-15</strain>
    </source>
</reference>
<evidence type="ECO:0000313" key="5">
    <source>
        <dbReference type="EnsemblFungi" id="MAPG_03412T0"/>
    </source>
</evidence>
<feature type="domain" description="NmrA-like" evidence="3">
    <location>
        <begin position="80"/>
        <end position="321"/>
    </location>
</feature>
<gene>
    <name evidence="4" type="ORF">MAPG_03412</name>
</gene>
<keyword evidence="1" id="KW-0521">NADP</keyword>
<dbReference type="EMBL" id="ADBL01000818">
    <property type="status" value="NOT_ANNOTATED_CDS"/>
    <property type="molecule type" value="Genomic_DNA"/>
</dbReference>
<evidence type="ECO:0000256" key="1">
    <source>
        <dbReference type="ARBA" id="ARBA00022857"/>
    </source>
</evidence>
<organism evidence="5 6">
    <name type="scientific">Magnaporthiopsis poae (strain ATCC 64411 / 73-15)</name>
    <name type="common">Kentucky bluegrass fungus</name>
    <name type="synonym">Magnaporthe poae</name>
    <dbReference type="NCBI Taxonomy" id="644358"/>
    <lineage>
        <taxon>Eukaryota</taxon>
        <taxon>Fungi</taxon>
        <taxon>Dikarya</taxon>
        <taxon>Ascomycota</taxon>
        <taxon>Pezizomycotina</taxon>
        <taxon>Sordariomycetes</taxon>
        <taxon>Sordariomycetidae</taxon>
        <taxon>Magnaporthales</taxon>
        <taxon>Magnaporthaceae</taxon>
        <taxon>Magnaporthiopsis</taxon>
    </lineage>
</organism>
<reference evidence="4" key="2">
    <citation type="submission" date="2010-05" db="EMBL/GenBank/DDBJ databases">
        <title>The Genome Sequence of Magnaporthe poae strain ATCC 64411.</title>
        <authorList>
            <consortium name="The Broad Institute Genome Sequencing Platform"/>
            <consortium name="Broad Institute Genome Sequencing Center for Infectious Disease"/>
            <person name="Ma L.-J."/>
            <person name="Dead R."/>
            <person name="Young S."/>
            <person name="Zeng Q."/>
            <person name="Koehrsen M."/>
            <person name="Alvarado L."/>
            <person name="Berlin A."/>
            <person name="Chapman S.B."/>
            <person name="Chen Z."/>
            <person name="Freedman E."/>
            <person name="Gellesch M."/>
            <person name="Goldberg J."/>
            <person name="Griggs A."/>
            <person name="Gujja S."/>
            <person name="Heilman E.R."/>
            <person name="Heiman D."/>
            <person name="Hepburn T."/>
            <person name="Howarth C."/>
            <person name="Jen D."/>
            <person name="Larson L."/>
            <person name="Mehta T."/>
            <person name="Neiman D."/>
            <person name="Pearson M."/>
            <person name="Roberts A."/>
            <person name="Saif S."/>
            <person name="Shea T."/>
            <person name="Shenoy N."/>
            <person name="Sisk P."/>
            <person name="Stolte C."/>
            <person name="Sykes S."/>
            <person name="Walk T."/>
            <person name="White J."/>
            <person name="Yandava C."/>
            <person name="Haas B."/>
            <person name="Nusbaum C."/>
            <person name="Birren B."/>
        </authorList>
    </citation>
    <scope>NUCLEOTIDE SEQUENCE</scope>
    <source>
        <strain evidence="4">ATCC 64411</strain>
    </source>
</reference>